<dbReference type="EMBL" id="JAPMUA010000004">
    <property type="protein sequence ID" value="MDG3586757.1"/>
    <property type="molecule type" value="Genomic_DNA"/>
</dbReference>
<accession>A0ABT6FU11</accession>
<sequence>MRIKYKISLSSILLAILLVSCKNKTSEADSGNNKSIKVERTDIQSSEIIKRLQGSWKEAEYPFRKIEFKNSTVKFTEEGLLEAPRFKAFKIYAECPFDNNNIKNVKITDTIISITEDKHCEKLKISNNTLTLSGYNATTKSDYEMEYKKQNE</sequence>
<comment type="caution">
    <text evidence="1">The sequence shown here is derived from an EMBL/GenBank/DDBJ whole genome shotgun (WGS) entry which is preliminary data.</text>
</comment>
<keyword evidence="2" id="KW-1185">Reference proteome</keyword>
<reference evidence="1" key="1">
    <citation type="submission" date="2022-11" db="EMBL/GenBank/DDBJ databases">
        <title>High-quality draft genome sequence of Galbibacter sp. strain CMA-7.</title>
        <authorList>
            <person name="Wei L."/>
            <person name="Dong C."/>
            <person name="Shao Z."/>
        </authorList>
    </citation>
    <scope>NUCLEOTIDE SEQUENCE</scope>
    <source>
        <strain evidence="1">CMA-7</strain>
    </source>
</reference>
<evidence type="ECO:0008006" key="3">
    <source>
        <dbReference type="Google" id="ProtNLM"/>
    </source>
</evidence>
<organism evidence="1 2">
    <name type="scientific">Galbibacter pacificus</name>
    <dbReference type="NCBI Taxonomy" id="2996052"/>
    <lineage>
        <taxon>Bacteria</taxon>
        <taxon>Pseudomonadati</taxon>
        <taxon>Bacteroidota</taxon>
        <taxon>Flavobacteriia</taxon>
        <taxon>Flavobacteriales</taxon>
        <taxon>Flavobacteriaceae</taxon>
        <taxon>Galbibacter</taxon>
    </lineage>
</organism>
<dbReference type="Proteomes" id="UP001153642">
    <property type="component" value="Unassembled WGS sequence"/>
</dbReference>
<dbReference type="PROSITE" id="PS51257">
    <property type="entry name" value="PROKAR_LIPOPROTEIN"/>
    <property type="match status" value="1"/>
</dbReference>
<name>A0ABT6FU11_9FLAO</name>
<protein>
    <recommendedName>
        <fullName evidence="3">Lipocalin-like domain-containing protein</fullName>
    </recommendedName>
</protein>
<dbReference type="RefSeq" id="WP_277900479.1">
    <property type="nucleotide sequence ID" value="NZ_JAPMUA010000004.1"/>
</dbReference>
<evidence type="ECO:0000313" key="1">
    <source>
        <dbReference type="EMBL" id="MDG3586757.1"/>
    </source>
</evidence>
<proteinExistence type="predicted"/>
<evidence type="ECO:0000313" key="2">
    <source>
        <dbReference type="Proteomes" id="UP001153642"/>
    </source>
</evidence>
<gene>
    <name evidence="1" type="ORF">OSR52_12845</name>
</gene>